<dbReference type="Proteomes" id="UP001589609">
    <property type="component" value="Unassembled WGS sequence"/>
</dbReference>
<dbReference type="EMBL" id="JBHMAF010000187">
    <property type="protein sequence ID" value="MFB9761108.1"/>
    <property type="molecule type" value="Genomic_DNA"/>
</dbReference>
<proteinExistence type="predicted"/>
<evidence type="ECO:0000313" key="1">
    <source>
        <dbReference type="EMBL" id="MFB9761108.1"/>
    </source>
</evidence>
<evidence type="ECO:0000313" key="2">
    <source>
        <dbReference type="Proteomes" id="UP001589609"/>
    </source>
</evidence>
<organism evidence="1 2">
    <name type="scientific">Ectobacillus funiculus</name>
    <dbReference type="NCBI Taxonomy" id="137993"/>
    <lineage>
        <taxon>Bacteria</taxon>
        <taxon>Bacillati</taxon>
        <taxon>Bacillota</taxon>
        <taxon>Bacilli</taxon>
        <taxon>Bacillales</taxon>
        <taxon>Bacillaceae</taxon>
        <taxon>Ectobacillus</taxon>
    </lineage>
</organism>
<dbReference type="Pfam" id="PF14149">
    <property type="entry name" value="YhfH"/>
    <property type="match status" value="1"/>
</dbReference>
<keyword evidence="2" id="KW-1185">Reference proteome</keyword>
<dbReference type="InterPro" id="IPR025432">
    <property type="entry name" value="YhfH-like"/>
</dbReference>
<accession>A0ABV5WLL0</accession>
<reference evidence="1 2" key="1">
    <citation type="submission" date="2024-09" db="EMBL/GenBank/DDBJ databases">
        <authorList>
            <person name="Sun Q."/>
            <person name="Mori K."/>
        </authorList>
    </citation>
    <scope>NUCLEOTIDE SEQUENCE [LARGE SCALE GENOMIC DNA]</scope>
    <source>
        <strain evidence="1 2">JCM 11201</strain>
    </source>
</reference>
<dbReference type="RefSeq" id="WP_129726627.1">
    <property type="nucleotide sequence ID" value="NZ_JAPCYI010000001.1"/>
</dbReference>
<comment type="caution">
    <text evidence="1">The sequence shown here is derived from an EMBL/GenBank/DDBJ whole genome shotgun (WGS) entry which is preliminary data.</text>
</comment>
<name>A0ABV5WLL0_9BACI</name>
<protein>
    <submittedName>
        <fullName evidence="1">Protein YhfH</fullName>
    </submittedName>
</protein>
<gene>
    <name evidence="1" type="primary">yhfH</name>
    <name evidence="1" type="ORF">ACFFMS_22930</name>
</gene>
<sequence length="43" mass="5117">MLQKPLEFFRNLPSKKCCECGREIEELHEVYQNKCDDCTHTAE</sequence>